<dbReference type="InterPro" id="IPR051083">
    <property type="entry name" value="GrpII_Intron_Splice-Mob/Def"/>
</dbReference>
<dbReference type="PANTHER" id="PTHR34047">
    <property type="entry name" value="NUCLEAR INTRON MATURASE 1, MITOCHONDRIAL-RELATED"/>
    <property type="match status" value="1"/>
</dbReference>
<keyword evidence="2" id="KW-0695">RNA-directed DNA polymerase</keyword>
<protein>
    <submittedName>
        <fullName evidence="2">Reverse transcriptase</fullName>
    </submittedName>
</protein>
<organism evidence="2 3">
    <name type="scientific">Microseira wollei NIES-4236</name>
    <dbReference type="NCBI Taxonomy" id="2530354"/>
    <lineage>
        <taxon>Bacteria</taxon>
        <taxon>Bacillati</taxon>
        <taxon>Cyanobacteriota</taxon>
        <taxon>Cyanophyceae</taxon>
        <taxon>Oscillatoriophycideae</taxon>
        <taxon>Aerosakkonematales</taxon>
        <taxon>Aerosakkonemataceae</taxon>
        <taxon>Microseira</taxon>
    </lineage>
</organism>
<proteinExistence type="predicted"/>
<keyword evidence="2" id="KW-0548">Nucleotidyltransferase</keyword>
<dbReference type="GO" id="GO:0003964">
    <property type="term" value="F:RNA-directed DNA polymerase activity"/>
    <property type="evidence" value="ECO:0007669"/>
    <property type="project" value="UniProtKB-KW"/>
</dbReference>
<dbReference type="Proteomes" id="UP001050975">
    <property type="component" value="Unassembled WGS sequence"/>
</dbReference>
<evidence type="ECO:0000313" key="2">
    <source>
        <dbReference type="EMBL" id="GET44212.1"/>
    </source>
</evidence>
<dbReference type="SUPFAM" id="SSF56672">
    <property type="entry name" value="DNA/RNA polymerases"/>
    <property type="match status" value="1"/>
</dbReference>
<dbReference type="InterPro" id="IPR013597">
    <property type="entry name" value="Mat_intron_G2"/>
</dbReference>
<dbReference type="Pfam" id="PF08388">
    <property type="entry name" value="GIIM"/>
    <property type="match status" value="1"/>
</dbReference>
<dbReference type="PANTHER" id="PTHR34047:SF10">
    <property type="entry name" value="GROUP II INTRON-ASSOCIATED OPEN READING FRAME"/>
    <property type="match status" value="1"/>
</dbReference>
<dbReference type="EMBL" id="BLAY01000307">
    <property type="protein sequence ID" value="GET44212.1"/>
    <property type="molecule type" value="Genomic_DNA"/>
</dbReference>
<dbReference type="InterPro" id="IPR043502">
    <property type="entry name" value="DNA/RNA_pol_sf"/>
</dbReference>
<accession>A0AAV3XTI6</accession>
<evidence type="ECO:0000259" key="1">
    <source>
        <dbReference type="PROSITE" id="PS50878"/>
    </source>
</evidence>
<dbReference type="InterPro" id="IPR000477">
    <property type="entry name" value="RT_dom"/>
</dbReference>
<feature type="domain" description="Reverse transcriptase" evidence="1">
    <location>
        <begin position="1"/>
        <end position="151"/>
    </location>
</feature>
<comment type="caution">
    <text evidence="2">The sequence shown here is derived from an EMBL/GenBank/DDBJ whole genome shotgun (WGS) entry which is preliminary data.</text>
</comment>
<evidence type="ECO:0000313" key="3">
    <source>
        <dbReference type="Proteomes" id="UP001050975"/>
    </source>
</evidence>
<gene>
    <name evidence="2" type="ORF">MiSe_90380</name>
</gene>
<keyword evidence="2" id="KW-0808">Transferase</keyword>
<reference evidence="2" key="1">
    <citation type="submission" date="2019-10" db="EMBL/GenBank/DDBJ databases">
        <title>Draft genome sequece of Microseira wollei NIES-4236.</title>
        <authorList>
            <person name="Yamaguchi H."/>
            <person name="Suzuki S."/>
            <person name="Kawachi M."/>
        </authorList>
    </citation>
    <scope>NUCLEOTIDE SEQUENCE</scope>
    <source>
        <strain evidence="2">NIES-4236</strain>
    </source>
</reference>
<dbReference type="AlphaFoldDB" id="A0AAV3XTI6"/>
<dbReference type="PROSITE" id="PS50878">
    <property type="entry name" value="RT_POL"/>
    <property type="match status" value="1"/>
</dbReference>
<sequence>MLQKLNIKGKIRQQIKAWLKSGGIDKGAFTATSLGTPQGGIVSPLLANIARHGMAERIKQEFPEMSRTMRETWFHKKGTKFRSPNVIRYADDFVILHENKAVVQRCREIISEWLADIGLQLKPEKTRLSHTLNPELSEDGFAGFDFLGHHIQQYPTGKYRSARDSSGGILGPRVLITPSQKASKVDQEQIRQTIKKHESSPQMALIKELNPIVRGWTAYYSNSDAQSVGELSKQDYLTYLKLRRWAKNRCGETKYGHKKYSTTIGNNNWVFATREANANPFRLLTHTEFGSSSTEYVKVKNDKSP</sequence>
<name>A0AAV3XTI6_9CYAN</name>
<dbReference type="Pfam" id="PF00078">
    <property type="entry name" value="RVT_1"/>
    <property type="match status" value="1"/>
</dbReference>
<keyword evidence="3" id="KW-1185">Reference proteome</keyword>
<dbReference type="CDD" id="cd01651">
    <property type="entry name" value="RT_G2_intron"/>
    <property type="match status" value="1"/>
</dbReference>
<dbReference type="RefSeq" id="WP_226593826.1">
    <property type="nucleotide sequence ID" value="NZ_BLAY01000307.1"/>
</dbReference>